<dbReference type="Pfam" id="PF01491">
    <property type="entry name" value="Frataxin_Cyay"/>
    <property type="match status" value="1"/>
</dbReference>
<dbReference type="InterPro" id="IPR020895">
    <property type="entry name" value="Frataxin_CS"/>
</dbReference>
<dbReference type="SMART" id="SM01219">
    <property type="entry name" value="Frataxin_Cyay"/>
    <property type="match status" value="1"/>
</dbReference>
<evidence type="ECO:0000256" key="7">
    <source>
        <dbReference type="ARBA" id="ARBA00022946"/>
    </source>
</evidence>
<accession>B4MET8</accession>
<dbReference type="PANTHER" id="PTHR16821:SF2">
    <property type="entry name" value="FRATAXIN, MITOCHONDRIAL"/>
    <property type="match status" value="1"/>
</dbReference>
<keyword evidence="10" id="KW-0406">Ion transport</keyword>
<sequence>MNRIRLHLALSNSNCQRRFAGFAPYKLSDLAYPSGSSNMDICVFCGNPIDADYIVDDATYDRVCAETLDTLSDYFDDLIDSAVNLPDYDVVYGDGVLSVDLGPVNGMYVINRQKPSKQIWLTSPISGQKRYDYILPPGHVTGHWIDQETGETLHEILQEEMGQKFRGQSVNFLMLPYTSQN</sequence>
<proteinExistence type="inferred from homology"/>
<keyword evidence="5" id="KW-0813">Transport</keyword>
<dbReference type="GO" id="GO:0034986">
    <property type="term" value="F:iron chaperone activity"/>
    <property type="evidence" value="ECO:0007669"/>
    <property type="project" value="TreeGrafter"/>
</dbReference>
<reference evidence="13 14" key="1">
    <citation type="journal article" date="2007" name="Nature">
        <title>Evolution of genes and genomes on the Drosophila phylogeny.</title>
        <authorList>
            <consortium name="Drosophila 12 Genomes Consortium"/>
            <person name="Clark A.G."/>
            <person name="Eisen M.B."/>
            <person name="Smith D.R."/>
            <person name="Bergman C.M."/>
            <person name="Oliver B."/>
            <person name="Markow T.A."/>
            <person name="Kaufman T.C."/>
            <person name="Kellis M."/>
            <person name="Gelbart W."/>
            <person name="Iyer V.N."/>
            <person name="Pollard D.A."/>
            <person name="Sackton T.B."/>
            <person name="Larracuente A.M."/>
            <person name="Singh N.D."/>
            <person name="Abad J.P."/>
            <person name="Abt D.N."/>
            <person name="Adryan B."/>
            <person name="Aguade M."/>
            <person name="Akashi H."/>
            <person name="Anderson W.W."/>
            <person name="Aquadro C.F."/>
            <person name="Ardell D.H."/>
            <person name="Arguello R."/>
            <person name="Artieri C.G."/>
            <person name="Barbash D.A."/>
            <person name="Barker D."/>
            <person name="Barsanti P."/>
            <person name="Batterham P."/>
            <person name="Batzoglou S."/>
            <person name="Begun D."/>
            <person name="Bhutkar A."/>
            <person name="Blanco E."/>
            <person name="Bosak S.A."/>
            <person name="Bradley R.K."/>
            <person name="Brand A.D."/>
            <person name="Brent M.R."/>
            <person name="Brooks A.N."/>
            <person name="Brown R.H."/>
            <person name="Butlin R.K."/>
            <person name="Caggese C."/>
            <person name="Calvi B.R."/>
            <person name="Bernardo de Carvalho A."/>
            <person name="Caspi A."/>
            <person name="Castrezana S."/>
            <person name="Celniker S.E."/>
            <person name="Chang J.L."/>
            <person name="Chapple C."/>
            <person name="Chatterji S."/>
            <person name="Chinwalla A."/>
            <person name="Civetta A."/>
            <person name="Clifton S.W."/>
            <person name="Comeron J.M."/>
            <person name="Costello J.C."/>
            <person name="Coyne J.A."/>
            <person name="Daub J."/>
            <person name="David R.G."/>
            <person name="Delcher A.L."/>
            <person name="Delehaunty K."/>
            <person name="Do C.B."/>
            <person name="Ebling H."/>
            <person name="Edwards K."/>
            <person name="Eickbush T."/>
            <person name="Evans J.D."/>
            <person name="Filipski A."/>
            <person name="Findeiss S."/>
            <person name="Freyhult E."/>
            <person name="Fulton L."/>
            <person name="Fulton R."/>
            <person name="Garcia A.C."/>
            <person name="Gardiner A."/>
            <person name="Garfield D.A."/>
            <person name="Garvin B.E."/>
            <person name="Gibson G."/>
            <person name="Gilbert D."/>
            <person name="Gnerre S."/>
            <person name="Godfrey J."/>
            <person name="Good R."/>
            <person name="Gotea V."/>
            <person name="Gravely B."/>
            <person name="Greenberg A.J."/>
            <person name="Griffiths-Jones S."/>
            <person name="Gross S."/>
            <person name="Guigo R."/>
            <person name="Gustafson E.A."/>
            <person name="Haerty W."/>
            <person name="Hahn M.W."/>
            <person name="Halligan D.L."/>
            <person name="Halpern A.L."/>
            <person name="Halter G.M."/>
            <person name="Han M.V."/>
            <person name="Heger A."/>
            <person name="Hillier L."/>
            <person name="Hinrichs A.S."/>
            <person name="Holmes I."/>
            <person name="Hoskins R.A."/>
            <person name="Hubisz M.J."/>
            <person name="Hultmark D."/>
            <person name="Huntley M.A."/>
            <person name="Jaffe D.B."/>
            <person name="Jagadeeshan S."/>
            <person name="Jeck W.R."/>
            <person name="Johnson J."/>
            <person name="Jones C.D."/>
            <person name="Jordan W.C."/>
            <person name="Karpen G.H."/>
            <person name="Kataoka E."/>
            <person name="Keightley P.D."/>
            <person name="Kheradpour P."/>
            <person name="Kirkness E.F."/>
            <person name="Koerich L.B."/>
            <person name="Kristiansen K."/>
            <person name="Kudrna D."/>
            <person name="Kulathinal R.J."/>
            <person name="Kumar S."/>
            <person name="Kwok R."/>
            <person name="Lander E."/>
            <person name="Langley C.H."/>
            <person name="Lapoint R."/>
            <person name="Lazzaro B.P."/>
            <person name="Lee S.J."/>
            <person name="Levesque L."/>
            <person name="Li R."/>
            <person name="Lin C.F."/>
            <person name="Lin M.F."/>
            <person name="Lindblad-Toh K."/>
            <person name="Llopart A."/>
            <person name="Long M."/>
            <person name="Low L."/>
            <person name="Lozovsky E."/>
            <person name="Lu J."/>
            <person name="Luo M."/>
            <person name="Machado C.A."/>
            <person name="Makalowski W."/>
            <person name="Marzo M."/>
            <person name="Matsuda M."/>
            <person name="Matzkin L."/>
            <person name="McAllister B."/>
            <person name="McBride C.S."/>
            <person name="McKernan B."/>
            <person name="McKernan K."/>
            <person name="Mendez-Lago M."/>
            <person name="Minx P."/>
            <person name="Mollenhauer M.U."/>
            <person name="Montooth K."/>
            <person name="Mount S.M."/>
            <person name="Mu X."/>
            <person name="Myers E."/>
            <person name="Negre B."/>
            <person name="Newfeld S."/>
            <person name="Nielsen R."/>
            <person name="Noor M.A."/>
            <person name="O'Grady P."/>
            <person name="Pachter L."/>
            <person name="Papaceit M."/>
            <person name="Parisi M.J."/>
            <person name="Parisi M."/>
            <person name="Parts L."/>
            <person name="Pedersen J.S."/>
            <person name="Pesole G."/>
            <person name="Phillippy A.M."/>
            <person name="Ponting C.P."/>
            <person name="Pop M."/>
            <person name="Porcelli D."/>
            <person name="Powell J.R."/>
            <person name="Prohaska S."/>
            <person name="Pruitt K."/>
            <person name="Puig M."/>
            <person name="Quesneville H."/>
            <person name="Ram K.R."/>
            <person name="Rand D."/>
            <person name="Rasmussen M.D."/>
            <person name="Reed L.K."/>
            <person name="Reenan R."/>
            <person name="Reily A."/>
            <person name="Remington K.A."/>
            <person name="Rieger T.T."/>
            <person name="Ritchie M.G."/>
            <person name="Robin C."/>
            <person name="Rogers Y.H."/>
            <person name="Rohde C."/>
            <person name="Rozas J."/>
            <person name="Rubenfield M.J."/>
            <person name="Ruiz A."/>
            <person name="Russo S."/>
            <person name="Salzberg S.L."/>
            <person name="Sanchez-Gracia A."/>
            <person name="Saranga D.J."/>
            <person name="Sato H."/>
            <person name="Schaeffer S.W."/>
            <person name="Schatz M.C."/>
            <person name="Schlenke T."/>
            <person name="Schwartz R."/>
            <person name="Segarra C."/>
            <person name="Singh R.S."/>
            <person name="Sirot L."/>
            <person name="Sirota M."/>
            <person name="Sisneros N.B."/>
            <person name="Smith C.D."/>
            <person name="Smith T.F."/>
            <person name="Spieth J."/>
            <person name="Stage D.E."/>
            <person name="Stark A."/>
            <person name="Stephan W."/>
            <person name="Strausberg R.L."/>
            <person name="Strempel S."/>
            <person name="Sturgill D."/>
            <person name="Sutton G."/>
            <person name="Sutton G.G."/>
            <person name="Tao W."/>
            <person name="Teichmann S."/>
            <person name="Tobari Y.N."/>
            <person name="Tomimura Y."/>
            <person name="Tsolas J.M."/>
            <person name="Valente V.L."/>
            <person name="Venter E."/>
            <person name="Venter J.C."/>
            <person name="Vicario S."/>
            <person name="Vieira F.G."/>
            <person name="Vilella A.J."/>
            <person name="Villasante A."/>
            <person name="Walenz B."/>
            <person name="Wang J."/>
            <person name="Wasserman M."/>
            <person name="Watts T."/>
            <person name="Wilson D."/>
            <person name="Wilson R.K."/>
            <person name="Wing R.A."/>
            <person name="Wolfner M.F."/>
            <person name="Wong A."/>
            <person name="Wong G.K."/>
            <person name="Wu C.I."/>
            <person name="Wu G."/>
            <person name="Yamamoto D."/>
            <person name="Yang H.P."/>
            <person name="Yang S.P."/>
            <person name="Yorke J.A."/>
            <person name="Yoshida K."/>
            <person name="Zdobnov E."/>
            <person name="Zhang P."/>
            <person name="Zhang Y."/>
            <person name="Zimin A.V."/>
            <person name="Baldwin J."/>
            <person name="Abdouelleil A."/>
            <person name="Abdulkadir J."/>
            <person name="Abebe A."/>
            <person name="Abera B."/>
            <person name="Abreu J."/>
            <person name="Acer S.C."/>
            <person name="Aftuck L."/>
            <person name="Alexander A."/>
            <person name="An P."/>
            <person name="Anderson E."/>
            <person name="Anderson S."/>
            <person name="Arachi H."/>
            <person name="Azer M."/>
            <person name="Bachantsang P."/>
            <person name="Barry A."/>
            <person name="Bayul T."/>
            <person name="Berlin A."/>
            <person name="Bessette D."/>
            <person name="Bloom T."/>
            <person name="Blye J."/>
            <person name="Boguslavskiy L."/>
            <person name="Bonnet C."/>
            <person name="Boukhgalter B."/>
            <person name="Bourzgui I."/>
            <person name="Brown A."/>
            <person name="Cahill P."/>
            <person name="Channer S."/>
            <person name="Cheshatsang Y."/>
            <person name="Chuda L."/>
            <person name="Citroen M."/>
            <person name="Collymore A."/>
            <person name="Cooke P."/>
            <person name="Costello M."/>
            <person name="D'Aco K."/>
            <person name="Daza R."/>
            <person name="De Haan G."/>
            <person name="DeGray S."/>
            <person name="DeMaso C."/>
            <person name="Dhargay N."/>
            <person name="Dooley K."/>
            <person name="Dooley E."/>
            <person name="Doricent M."/>
            <person name="Dorje P."/>
            <person name="Dorjee K."/>
            <person name="Dupes A."/>
            <person name="Elong R."/>
            <person name="Falk J."/>
            <person name="Farina A."/>
            <person name="Faro S."/>
            <person name="Ferguson D."/>
            <person name="Fisher S."/>
            <person name="Foley C.D."/>
            <person name="Franke A."/>
            <person name="Friedrich D."/>
            <person name="Gadbois L."/>
            <person name="Gearin G."/>
            <person name="Gearin C.R."/>
            <person name="Giannoukos G."/>
            <person name="Goode T."/>
            <person name="Graham J."/>
            <person name="Grandbois E."/>
            <person name="Grewal S."/>
            <person name="Gyaltsen K."/>
            <person name="Hafez N."/>
            <person name="Hagos B."/>
            <person name="Hall J."/>
            <person name="Henson C."/>
            <person name="Hollinger A."/>
            <person name="Honan T."/>
            <person name="Huard M.D."/>
            <person name="Hughes L."/>
            <person name="Hurhula B."/>
            <person name="Husby M.E."/>
            <person name="Kamat A."/>
            <person name="Kanga B."/>
            <person name="Kashin S."/>
            <person name="Khazanovich D."/>
            <person name="Kisner P."/>
            <person name="Lance K."/>
            <person name="Lara M."/>
            <person name="Lee W."/>
            <person name="Lennon N."/>
            <person name="Letendre F."/>
            <person name="LeVine R."/>
            <person name="Lipovsky A."/>
            <person name="Liu X."/>
            <person name="Liu J."/>
            <person name="Liu S."/>
            <person name="Lokyitsang T."/>
            <person name="Lokyitsang Y."/>
            <person name="Lubonja R."/>
            <person name="Lui A."/>
            <person name="MacDonald P."/>
            <person name="Magnisalis V."/>
            <person name="Maru K."/>
            <person name="Matthews C."/>
            <person name="McCusker W."/>
            <person name="McDonough S."/>
            <person name="Mehta T."/>
            <person name="Meldrim J."/>
            <person name="Meneus L."/>
            <person name="Mihai O."/>
            <person name="Mihalev A."/>
            <person name="Mihova T."/>
            <person name="Mittelman R."/>
            <person name="Mlenga V."/>
            <person name="Montmayeur A."/>
            <person name="Mulrain L."/>
            <person name="Navidi A."/>
            <person name="Naylor J."/>
            <person name="Negash T."/>
            <person name="Nguyen T."/>
            <person name="Nguyen N."/>
            <person name="Nicol R."/>
            <person name="Norbu C."/>
            <person name="Norbu N."/>
            <person name="Novod N."/>
            <person name="O'Neill B."/>
            <person name="Osman S."/>
            <person name="Markiewicz E."/>
            <person name="Oyono O.L."/>
            <person name="Patti C."/>
            <person name="Phunkhang P."/>
            <person name="Pierre F."/>
            <person name="Priest M."/>
            <person name="Raghuraman S."/>
            <person name="Rege F."/>
            <person name="Reyes R."/>
            <person name="Rise C."/>
            <person name="Rogov P."/>
            <person name="Ross K."/>
            <person name="Ryan E."/>
            <person name="Settipalli S."/>
            <person name="Shea T."/>
            <person name="Sherpa N."/>
            <person name="Shi L."/>
            <person name="Shih D."/>
            <person name="Sparrow T."/>
            <person name="Spaulding J."/>
            <person name="Stalker J."/>
            <person name="Stange-Thomann N."/>
            <person name="Stavropoulos S."/>
            <person name="Stone C."/>
            <person name="Strader C."/>
            <person name="Tesfaye S."/>
            <person name="Thomson T."/>
            <person name="Thoulutsang Y."/>
            <person name="Thoulutsang D."/>
            <person name="Topham K."/>
            <person name="Topping I."/>
            <person name="Tsamla T."/>
            <person name="Vassiliev H."/>
            <person name="Vo A."/>
            <person name="Wangchuk T."/>
            <person name="Wangdi T."/>
            <person name="Weiand M."/>
            <person name="Wilkinson J."/>
            <person name="Wilson A."/>
            <person name="Yadav S."/>
            <person name="Young G."/>
            <person name="Yu Q."/>
            <person name="Zembek L."/>
            <person name="Zhong D."/>
            <person name="Zimmer A."/>
            <person name="Zwirko Z."/>
            <person name="Jaffe D.B."/>
            <person name="Alvarez P."/>
            <person name="Brockman W."/>
            <person name="Butler J."/>
            <person name="Chin C."/>
            <person name="Gnerre S."/>
            <person name="Grabherr M."/>
            <person name="Kleber M."/>
            <person name="Mauceli E."/>
            <person name="MacCallum I."/>
        </authorList>
    </citation>
    <scope>NUCLEOTIDE SEQUENCE [LARGE SCALE GENOMIC DNA]</scope>
    <source>
        <strain evidence="14">Tucson 15010-1051.87</strain>
    </source>
</reference>
<evidence type="ECO:0000256" key="6">
    <source>
        <dbReference type="ARBA" id="ARBA00022496"/>
    </source>
</evidence>
<evidence type="ECO:0000256" key="9">
    <source>
        <dbReference type="ARBA" id="ARBA00023004"/>
    </source>
</evidence>
<organism evidence="13 14">
    <name type="scientific">Drosophila virilis</name>
    <name type="common">Fruit fly</name>
    <dbReference type="NCBI Taxonomy" id="7244"/>
    <lineage>
        <taxon>Eukaryota</taxon>
        <taxon>Metazoa</taxon>
        <taxon>Ecdysozoa</taxon>
        <taxon>Arthropoda</taxon>
        <taxon>Hexapoda</taxon>
        <taxon>Insecta</taxon>
        <taxon>Pterygota</taxon>
        <taxon>Neoptera</taxon>
        <taxon>Endopterygota</taxon>
        <taxon>Diptera</taxon>
        <taxon>Brachycera</taxon>
        <taxon>Muscomorpha</taxon>
        <taxon>Ephydroidea</taxon>
        <taxon>Drosophilidae</taxon>
        <taxon>Drosophila</taxon>
    </lineage>
</organism>
<dbReference type="InterPro" id="IPR002908">
    <property type="entry name" value="Frataxin/CyaY"/>
</dbReference>
<dbReference type="SUPFAM" id="SSF55387">
    <property type="entry name" value="Frataxin/Nqo15-like"/>
    <property type="match status" value="1"/>
</dbReference>
<dbReference type="EC" id="1.16.3.1" evidence="3"/>
<dbReference type="GO" id="GO:0006879">
    <property type="term" value="P:intracellular iron ion homeostasis"/>
    <property type="evidence" value="ECO:0007669"/>
    <property type="project" value="UniProtKB-KW"/>
</dbReference>
<comment type="subcellular location">
    <subcellularLocation>
        <location evidence="1">Mitochondrion</location>
    </subcellularLocation>
</comment>
<dbReference type="GO" id="GO:0016226">
    <property type="term" value="P:iron-sulfur cluster assembly"/>
    <property type="evidence" value="ECO:0007669"/>
    <property type="project" value="InterPro"/>
</dbReference>
<dbReference type="KEGG" id="dvi:6636036"/>
<dbReference type="AlphaFoldDB" id="B4MET8"/>
<evidence type="ECO:0000256" key="8">
    <source>
        <dbReference type="ARBA" id="ARBA00023002"/>
    </source>
</evidence>
<dbReference type="STRING" id="7244.B4MET8"/>
<dbReference type="InterPro" id="IPR036524">
    <property type="entry name" value="Frataxin/CyaY_sf"/>
</dbReference>
<dbReference type="NCBIfam" id="TIGR03422">
    <property type="entry name" value="mito_frataxin"/>
    <property type="match status" value="1"/>
</dbReference>
<dbReference type="Gene3D" id="3.30.920.10">
    <property type="entry name" value="Frataxin/CyaY"/>
    <property type="match status" value="1"/>
</dbReference>
<protein>
    <recommendedName>
        <fullName evidence="3">ferroxidase</fullName>
        <ecNumber evidence="3">1.16.3.1</ecNumber>
    </recommendedName>
</protein>
<keyword evidence="11" id="KW-0496">Mitochondrion</keyword>
<dbReference type="GO" id="GO:0008199">
    <property type="term" value="F:ferric iron binding"/>
    <property type="evidence" value="ECO:0007669"/>
    <property type="project" value="InterPro"/>
</dbReference>
<dbReference type="GO" id="GO:0005739">
    <property type="term" value="C:mitochondrion"/>
    <property type="evidence" value="ECO:0007669"/>
    <property type="project" value="UniProtKB-SubCell"/>
</dbReference>
<keyword evidence="14" id="KW-1185">Reference proteome</keyword>
<evidence type="ECO:0000256" key="4">
    <source>
        <dbReference type="ARBA" id="ARBA00022434"/>
    </source>
</evidence>
<dbReference type="eggNOG" id="KOG3413">
    <property type="taxonomic scope" value="Eukaryota"/>
</dbReference>
<keyword evidence="4" id="KW-0409">Iron storage</keyword>
<gene>
    <name evidence="13" type="primary">Dvir\GJ14709</name>
    <name evidence="13" type="ORF">Dvir_GJ14709</name>
</gene>
<dbReference type="PROSITE" id="PS01344">
    <property type="entry name" value="FRATAXIN_1"/>
    <property type="match status" value="1"/>
</dbReference>
<evidence type="ECO:0000256" key="3">
    <source>
        <dbReference type="ARBA" id="ARBA00013107"/>
    </source>
</evidence>
<comment type="similarity">
    <text evidence="2">Belongs to the frataxin family.</text>
</comment>
<keyword evidence="8 13" id="KW-0560">Oxidoreductase</keyword>
<dbReference type="GO" id="GO:0008198">
    <property type="term" value="F:ferrous iron binding"/>
    <property type="evidence" value="ECO:0007669"/>
    <property type="project" value="TreeGrafter"/>
</dbReference>
<evidence type="ECO:0000313" key="14">
    <source>
        <dbReference type="Proteomes" id="UP000008792"/>
    </source>
</evidence>
<dbReference type="Proteomes" id="UP000008792">
    <property type="component" value="Unassembled WGS sequence"/>
</dbReference>
<evidence type="ECO:0000313" key="13">
    <source>
        <dbReference type="EMBL" id="EDW63063.2"/>
    </source>
</evidence>
<dbReference type="InterPro" id="IPR017789">
    <property type="entry name" value="Frataxin"/>
</dbReference>
<keyword evidence="7" id="KW-0809">Transit peptide</keyword>
<dbReference type="GO" id="GO:0051537">
    <property type="term" value="F:2 iron, 2 sulfur cluster binding"/>
    <property type="evidence" value="ECO:0007669"/>
    <property type="project" value="TreeGrafter"/>
</dbReference>
<dbReference type="NCBIfam" id="TIGR03421">
    <property type="entry name" value="FeS_CyaY"/>
    <property type="match status" value="1"/>
</dbReference>
<keyword evidence="6" id="KW-0410">Iron transport</keyword>
<evidence type="ECO:0000256" key="1">
    <source>
        <dbReference type="ARBA" id="ARBA00004173"/>
    </source>
</evidence>
<evidence type="ECO:0000256" key="5">
    <source>
        <dbReference type="ARBA" id="ARBA00022448"/>
    </source>
</evidence>
<dbReference type="EMBL" id="CH940664">
    <property type="protein sequence ID" value="EDW63063.2"/>
    <property type="molecule type" value="Genomic_DNA"/>
</dbReference>
<dbReference type="OrthoDB" id="1897642at2759"/>
<dbReference type="InParanoid" id="B4MET8"/>
<dbReference type="PROSITE" id="PS50810">
    <property type="entry name" value="FRATAXIN_2"/>
    <property type="match status" value="1"/>
</dbReference>
<dbReference type="GO" id="GO:0006826">
    <property type="term" value="P:iron ion transport"/>
    <property type="evidence" value="ECO:0007669"/>
    <property type="project" value="UniProtKB-KW"/>
</dbReference>
<dbReference type="HOGENOM" id="CLU_080880_4_0_1"/>
<evidence type="ECO:0000256" key="10">
    <source>
        <dbReference type="ARBA" id="ARBA00023065"/>
    </source>
</evidence>
<evidence type="ECO:0000256" key="11">
    <source>
        <dbReference type="ARBA" id="ARBA00023128"/>
    </source>
</evidence>
<dbReference type="PANTHER" id="PTHR16821">
    <property type="entry name" value="FRATAXIN"/>
    <property type="match status" value="1"/>
</dbReference>
<evidence type="ECO:0000256" key="12">
    <source>
        <dbReference type="ARBA" id="ARBA00047990"/>
    </source>
</evidence>
<dbReference type="GO" id="GO:0004322">
    <property type="term" value="F:ferroxidase activity"/>
    <property type="evidence" value="ECO:0007669"/>
    <property type="project" value="UniProtKB-EC"/>
</dbReference>
<dbReference type="PRINTS" id="PR00904">
    <property type="entry name" value="FRATAXIN"/>
</dbReference>
<name>B4MET8_DROVI</name>
<keyword evidence="9" id="KW-0408">Iron</keyword>
<comment type="catalytic activity">
    <reaction evidence="12">
        <text>4 Fe(2+) + O2 + 4 H(+) = 4 Fe(3+) + 2 H2O</text>
        <dbReference type="Rhea" id="RHEA:11148"/>
        <dbReference type="ChEBI" id="CHEBI:15377"/>
        <dbReference type="ChEBI" id="CHEBI:15378"/>
        <dbReference type="ChEBI" id="CHEBI:15379"/>
        <dbReference type="ChEBI" id="CHEBI:29033"/>
        <dbReference type="ChEBI" id="CHEBI:29034"/>
        <dbReference type="EC" id="1.16.3.1"/>
    </reaction>
</comment>
<evidence type="ECO:0000256" key="2">
    <source>
        <dbReference type="ARBA" id="ARBA00008183"/>
    </source>
</evidence>
<dbReference type="FunCoup" id="B4MET8">
    <property type="interactions" value="678"/>
</dbReference>